<reference evidence="1" key="1">
    <citation type="submission" date="2023-05" db="EMBL/GenBank/DDBJ databases">
        <title>Nepenthes gracilis genome sequencing.</title>
        <authorList>
            <person name="Fukushima K."/>
        </authorList>
    </citation>
    <scope>NUCLEOTIDE SEQUENCE</scope>
    <source>
        <strain evidence="1">SING2019-196</strain>
    </source>
</reference>
<dbReference type="Proteomes" id="UP001279734">
    <property type="component" value="Unassembled WGS sequence"/>
</dbReference>
<evidence type="ECO:0000313" key="1">
    <source>
        <dbReference type="EMBL" id="GMH00965.1"/>
    </source>
</evidence>
<sequence>MQLILMWKIIEMLTVSGVYMPRLVWSYLQSVCFLKPTFSAILQFGAAHCEAMMRYVLARDQANGKQLACCKLVMLNQLILAAVSLLKQCLGRMFWFLSKSQQSLSDHHGRICWVFWRGATELMVQSDFLELAGDFHGLLLGDVVFNQLVEKMMTSTACCQNMLLDLLMQVVFPAAAWWLCC</sequence>
<proteinExistence type="predicted"/>
<evidence type="ECO:0000313" key="2">
    <source>
        <dbReference type="Proteomes" id="UP001279734"/>
    </source>
</evidence>
<keyword evidence="2" id="KW-1185">Reference proteome</keyword>
<protein>
    <submittedName>
        <fullName evidence="1">Uncharacterized protein</fullName>
    </submittedName>
</protein>
<organism evidence="1 2">
    <name type="scientific">Nepenthes gracilis</name>
    <name type="common">Slender pitcher plant</name>
    <dbReference type="NCBI Taxonomy" id="150966"/>
    <lineage>
        <taxon>Eukaryota</taxon>
        <taxon>Viridiplantae</taxon>
        <taxon>Streptophyta</taxon>
        <taxon>Embryophyta</taxon>
        <taxon>Tracheophyta</taxon>
        <taxon>Spermatophyta</taxon>
        <taxon>Magnoliopsida</taxon>
        <taxon>eudicotyledons</taxon>
        <taxon>Gunneridae</taxon>
        <taxon>Pentapetalae</taxon>
        <taxon>Caryophyllales</taxon>
        <taxon>Nepenthaceae</taxon>
        <taxon>Nepenthes</taxon>
    </lineage>
</organism>
<comment type="caution">
    <text evidence="1">The sequence shown here is derived from an EMBL/GenBank/DDBJ whole genome shotgun (WGS) entry which is preliminary data.</text>
</comment>
<dbReference type="EMBL" id="BSYO01000002">
    <property type="protein sequence ID" value="GMH00965.1"/>
    <property type="molecule type" value="Genomic_DNA"/>
</dbReference>
<gene>
    <name evidence="1" type="ORF">Nepgr_002804</name>
</gene>
<name>A0AAD3RYK8_NEPGR</name>
<accession>A0AAD3RYK8</accession>
<dbReference type="AlphaFoldDB" id="A0AAD3RYK8"/>